<feature type="compositionally biased region" description="Polar residues" evidence="1">
    <location>
        <begin position="339"/>
        <end position="370"/>
    </location>
</feature>
<reference evidence="2" key="1">
    <citation type="journal article" date="2017" name="Nature">
        <title>The sunflower genome provides insights into oil metabolism, flowering and Asterid evolution.</title>
        <authorList>
            <person name="Badouin H."/>
            <person name="Gouzy J."/>
            <person name="Grassa C.J."/>
            <person name="Murat F."/>
            <person name="Staton S.E."/>
            <person name="Cottret L."/>
            <person name="Lelandais-Briere C."/>
            <person name="Owens G.L."/>
            <person name="Carrere S."/>
            <person name="Mayjonade B."/>
            <person name="Legrand L."/>
            <person name="Gill N."/>
            <person name="Kane N.C."/>
            <person name="Bowers J.E."/>
            <person name="Hubner S."/>
            <person name="Bellec A."/>
            <person name="Berard A."/>
            <person name="Berges H."/>
            <person name="Blanchet N."/>
            <person name="Boniface M.C."/>
            <person name="Brunel D."/>
            <person name="Catrice O."/>
            <person name="Chaidir N."/>
            <person name="Claudel C."/>
            <person name="Donnadieu C."/>
            <person name="Faraut T."/>
            <person name="Fievet G."/>
            <person name="Helmstetter N."/>
            <person name="King M."/>
            <person name="Knapp S.J."/>
            <person name="Lai Z."/>
            <person name="Le Paslier M.C."/>
            <person name="Lippi Y."/>
            <person name="Lorenzon L."/>
            <person name="Mandel J.R."/>
            <person name="Marage G."/>
            <person name="Marchand G."/>
            <person name="Marquand E."/>
            <person name="Bret-Mestries E."/>
            <person name="Morien E."/>
            <person name="Nambeesan S."/>
            <person name="Nguyen T."/>
            <person name="Pegot-Espagnet P."/>
            <person name="Pouilly N."/>
            <person name="Raftis F."/>
            <person name="Sallet E."/>
            <person name="Schiex T."/>
            <person name="Thomas J."/>
            <person name="Vandecasteele C."/>
            <person name="Vares D."/>
            <person name="Vear F."/>
            <person name="Vautrin S."/>
            <person name="Crespi M."/>
            <person name="Mangin B."/>
            <person name="Burke J.M."/>
            <person name="Salse J."/>
            <person name="Munos S."/>
            <person name="Vincourt P."/>
            <person name="Rieseberg L.H."/>
            <person name="Langlade N.B."/>
        </authorList>
    </citation>
    <scope>NUCLEOTIDE SEQUENCE</scope>
    <source>
        <tissue evidence="2">Leaves</tissue>
    </source>
</reference>
<comment type="caution">
    <text evidence="2">The sequence shown here is derived from an EMBL/GenBank/DDBJ whole genome shotgun (WGS) entry which is preliminary data.</text>
</comment>
<dbReference type="EMBL" id="MNCJ02000323">
    <property type="protein sequence ID" value="KAF5795381.1"/>
    <property type="molecule type" value="Genomic_DNA"/>
</dbReference>
<dbReference type="PANTHER" id="PTHR34427:SF5">
    <property type="entry name" value="DUF4283 DOMAIN-CONTAINING PROTEIN"/>
    <property type="match status" value="1"/>
</dbReference>
<dbReference type="AlphaFoldDB" id="A0A9K3NCN8"/>
<dbReference type="PANTHER" id="PTHR34427">
    <property type="entry name" value="DUF4283 DOMAIN PROTEIN"/>
    <property type="match status" value="1"/>
</dbReference>
<proteinExistence type="predicted"/>
<feature type="region of interest" description="Disordered" evidence="1">
    <location>
        <begin position="411"/>
        <end position="431"/>
    </location>
</feature>
<accession>A0A9K3NCN8</accession>
<evidence type="ECO:0008006" key="4">
    <source>
        <dbReference type="Google" id="ProtNLM"/>
    </source>
</evidence>
<feature type="region of interest" description="Disordered" evidence="1">
    <location>
        <begin position="319"/>
        <end position="373"/>
    </location>
</feature>
<gene>
    <name evidence="2" type="ORF">HanXRQr2_Chr08g0339001</name>
</gene>
<name>A0A9K3NCN8_HELAN</name>
<keyword evidence="3" id="KW-1185">Reference proteome</keyword>
<dbReference type="Proteomes" id="UP000215914">
    <property type="component" value="Unassembled WGS sequence"/>
</dbReference>
<reference evidence="2" key="2">
    <citation type="submission" date="2020-06" db="EMBL/GenBank/DDBJ databases">
        <title>Helianthus annuus Genome sequencing and assembly Release 2.</title>
        <authorList>
            <person name="Gouzy J."/>
            <person name="Langlade N."/>
            <person name="Munos S."/>
        </authorList>
    </citation>
    <scope>NUCLEOTIDE SEQUENCE</scope>
    <source>
        <tissue evidence="2">Leaves</tissue>
    </source>
</reference>
<evidence type="ECO:0000313" key="3">
    <source>
        <dbReference type="Proteomes" id="UP000215914"/>
    </source>
</evidence>
<evidence type="ECO:0000256" key="1">
    <source>
        <dbReference type="SAM" id="MobiDB-lite"/>
    </source>
</evidence>
<dbReference type="Gramene" id="mRNA:HanXRQr2_Chr08g0339001">
    <property type="protein sequence ID" value="CDS:HanXRQr2_Chr08g0339001.1"/>
    <property type="gene ID" value="HanXRQr2_Chr08g0339001"/>
</dbReference>
<organism evidence="2 3">
    <name type="scientific">Helianthus annuus</name>
    <name type="common">Common sunflower</name>
    <dbReference type="NCBI Taxonomy" id="4232"/>
    <lineage>
        <taxon>Eukaryota</taxon>
        <taxon>Viridiplantae</taxon>
        <taxon>Streptophyta</taxon>
        <taxon>Embryophyta</taxon>
        <taxon>Tracheophyta</taxon>
        <taxon>Spermatophyta</taxon>
        <taxon>Magnoliopsida</taxon>
        <taxon>eudicotyledons</taxon>
        <taxon>Gunneridae</taxon>
        <taxon>Pentapetalae</taxon>
        <taxon>asterids</taxon>
        <taxon>campanulids</taxon>
        <taxon>Asterales</taxon>
        <taxon>Asteraceae</taxon>
        <taxon>Asteroideae</taxon>
        <taxon>Heliantheae alliance</taxon>
        <taxon>Heliantheae</taxon>
        <taxon>Helianthus</taxon>
    </lineage>
</organism>
<protein>
    <recommendedName>
        <fullName evidence="4">Nucleotide-binding alpha-beta plait domain-containing protein</fullName>
    </recommendedName>
</protein>
<evidence type="ECO:0000313" key="2">
    <source>
        <dbReference type="EMBL" id="KAF5795381.1"/>
    </source>
</evidence>
<sequence>MVWKAFEHMESLEDVYVPFKKDRAGNKFGFLKLSNVSNPDDCCAMLKDVRIDGVVIDVSLTKFDRFGSKIEQNKAGVRASVFSRLQPPVHAPSTWRPQGSKPGIQTYTKSYSSVVNPLAQAAFETKIELPPLISDTKRKWEYKSLTGEVKDIVILNDLKTHLSGIMEDGLELRYLGGLKVLLCFDLPEYVEEFHNDKVEAWEKWFSRLYIREGIPPIFERVAWIKVMGVPISLWDRHVFNKVGERCGRLLVQSEVEATDGNMAEDRLAILVNSGKRFSLEFTISWNDHSIKVWVEEIPGQWVPDFLNSSELEFASVSPASSEFGKSPSVSVGESKGPSFETTNSCMDNHNEASSPNVAASMHNVGNNNSPLDYVNEERENEDLDFRVDPAFEQDGGLLSDVNRPNYITTRSKRVTKPKEAAQASNSPDPIRTSVMMNVRTHSIWRKYSD</sequence>